<comment type="similarity">
    <text evidence="2">Belongs to the mitochondrion-specific ribosomal protein mS33 family.</text>
</comment>
<keyword evidence="4" id="KW-0496">Mitochondrion</keyword>
<reference evidence="8" key="1">
    <citation type="submission" date="2022-07" db="EMBL/GenBank/DDBJ databases">
        <title>Draft genome sequence of Zalerion maritima ATCC 34329, a (micro)plastics degrading marine fungus.</title>
        <authorList>
            <person name="Paco A."/>
            <person name="Goncalves M.F.M."/>
            <person name="Rocha-Santos T.A.P."/>
            <person name="Alves A."/>
        </authorList>
    </citation>
    <scope>NUCLEOTIDE SEQUENCE</scope>
    <source>
        <strain evidence="8">ATCC 34329</strain>
    </source>
</reference>
<dbReference type="Pfam" id="PF08293">
    <property type="entry name" value="MRP-S33"/>
    <property type="match status" value="1"/>
</dbReference>
<gene>
    <name evidence="8" type="ORF">MKZ38_000669</name>
</gene>
<dbReference type="GO" id="GO:0005840">
    <property type="term" value="C:ribosome"/>
    <property type="evidence" value="ECO:0007669"/>
    <property type="project" value="UniProtKB-KW"/>
</dbReference>
<proteinExistence type="inferred from homology"/>
<organism evidence="8 9">
    <name type="scientific">Zalerion maritima</name>
    <dbReference type="NCBI Taxonomy" id="339359"/>
    <lineage>
        <taxon>Eukaryota</taxon>
        <taxon>Fungi</taxon>
        <taxon>Dikarya</taxon>
        <taxon>Ascomycota</taxon>
        <taxon>Pezizomycotina</taxon>
        <taxon>Sordariomycetes</taxon>
        <taxon>Lulworthiomycetidae</taxon>
        <taxon>Lulworthiales</taxon>
        <taxon>Lulworthiaceae</taxon>
        <taxon>Zalerion</taxon>
    </lineage>
</organism>
<evidence type="ECO:0000256" key="4">
    <source>
        <dbReference type="ARBA" id="ARBA00023128"/>
    </source>
</evidence>
<feature type="compositionally biased region" description="Basic residues" evidence="7">
    <location>
        <begin position="90"/>
        <end position="101"/>
    </location>
</feature>
<accession>A0AAD5RSS8</accession>
<dbReference type="PANTHER" id="PTHR13362:SF2">
    <property type="entry name" value="SMALL RIBOSOMAL SUBUNIT PROTEIN MS33"/>
    <property type="match status" value="1"/>
</dbReference>
<dbReference type="PANTHER" id="PTHR13362">
    <property type="entry name" value="MITOCHONDRIAL RIBOSOMAL PROTEIN S33"/>
    <property type="match status" value="1"/>
</dbReference>
<keyword evidence="3 8" id="KW-0689">Ribosomal protein</keyword>
<dbReference type="Proteomes" id="UP001201980">
    <property type="component" value="Unassembled WGS sequence"/>
</dbReference>
<dbReference type="EMBL" id="JAKWBI020000115">
    <property type="protein sequence ID" value="KAJ2902352.1"/>
    <property type="molecule type" value="Genomic_DNA"/>
</dbReference>
<evidence type="ECO:0000256" key="3">
    <source>
        <dbReference type="ARBA" id="ARBA00022980"/>
    </source>
</evidence>
<dbReference type="AlphaFoldDB" id="A0AAD5RSS8"/>
<name>A0AAD5RSS8_9PEZI</name>
<evidence type="ECO:0000313" key="8">
    <source>
        <dbReference type="EMBL" id="KAJ2902352.1"/>
    </source>
</evidence>
<dbReference type="GO" id="GO:0005739">
    <property type="term" value="C:mitochondrion"/>
    <property type="evidence" value="ECO:0007669"/>
    <property type="project" value="UniProtKB-SubCell"/>
</dbReference>
<feature type="region of interest" description="Disordered" evidence="7">
    <location>
        <begin position="78"/>
        <end position="106"/>
    </location>
</feature>
<dbReference type="GO" id="GO:1990904">
    <property type="term" value="C:ribonucleoprotein complex"/>
    <property type="evidence" value="ECO:0007669"/>
    <property type="project" value="UniProtKB-KW"/>
</dbReference>
<dbReference type="InterPro" id="IPR013219">
    <property type="entry name" value="Ribosomal_mS33"/>
</dbReference>
<keyword evidence="5" id="KW-0687">Ribonucleoprotein</keyword>
<evidence type="ECO:0000256" key="2">
    <source>
        <dbReference type="ARBA" id="ARBA00008970"/>
    </source>
</evidence>
<keyword evidence="9" id="KW-1185">Reference proteome</keyword>
<comment type="subcellular location">
    <subcellularLocation>
        <location evidence="1">Mitochondrion</location>
    </subcellularLocation>
</comment>
<evidence type="ECO:0000313" key="9">
    <source>
        <dbReference type="Proteomes" id="UP001201980"/>
    </source>
</evidence>
<evidence type="ECO:0000256" key="5">
    <source>
        <dbReference type="ARBA" id="ARBA00023274"/>
    </source>
</evidence>
<evidence type="ECO:0000256" key="7">
    <source>
        <dbReference type="SAM" id="MobiDB-lite"/>
    </source>
</evidence>
<sequence length="153" mass="17900">MSVPKARIVEQARILDLTRCGIFSTTFNPTRIRTGNKILRQRLRGPSLVSYYPKLEFTLREFKDEFAKLDLEMIDEEEDDRDEHLEGLKFRGKNAPKKKRAPPGMSALSESPLFEDALKLTWLYYRGEDKAEKFSILPVILEMVIPMVLRFYQ</sequence>
<comment type="caution">
    <text evidence="8">The sequence shown here is derived from an EMBL/GenBank/DDBJ whole genome shotgun (WGS) entry which is preliminary data.</text>
</comment>
<evidence type="ECO:0000256" key="6">
    <source>
        <dbReference type="ARBA" id="ARBA00035132"/>
    </source>
</evidence>
<protein>
    <recommendedName>
        <fullName evidence="6">Small ribosomal subunit protein mS33</fullName>
    </recommendedName>
</protein>
<evidence type="ECO:0000256" key="1">
    <source>
        <dbReference type="ARBA" id="ARBA00004173"/>
    </source>
</evidence>